<proteinExistence type="predicted"/>
<dbReference type="GO" id="GO:0003824">
    <property type="term" value="F:catalytic activity"/>
    <property type="evidence" value="ECO:0007669"/>
    <property type="project" value="InterPro"/>
</dbReference>
<dbReference type="EMBL" id="BARS01039855">
    <property type="protein sequence ID" value="GAG23741.1"/>
    <property type="molecule type" value="Genomic_DNA"/>
</dbReference>
<dbReference type="SFLD" id="SFLDG01123">
    <property type="entry name" value="methyltransferase_(Class_B)"/>
    <property type="match status" value="1"/>
</dbReference>
<dbReference type="Gene3D" id="3.40.50.280">
    <property type="entry name" value="Cobalamin-binding domain"/>
    <property type="match status" value="1"/>
</dbReference>
<evidence type="ECO:0000256" key="3">
    <source>
        <dbReference type="ARBA" id="ARBA00022723"/>
    </source>
</evidence>
<evidence type="ECO:0000256" key="2">
    <source>
        <dbReference type="ARBA" id="ARBA00022691"/>
    </source>
</evidence>
<keyword evidence="4" id="KW-0408">Iron</keyword>
<dbReference type="InterPro" id="IPR007197">
    <property type="entry name" value="rSAM"/>
</dbReference>
<sequence length="254" mass="28777">ALMFEEQPEVALKTHLSTFEPDLIAISIRNIDNQSLLHTEYLLPQDKEFVERCREDSAATLVVGGPAFTVSPIAIFEYLEPDFGIIGEGEIAFPELVDRIDAGKDWRDIPGLVWRGAEGVTANPPERIEDLDSLRMPRRELFDGQRYAAEGGAATIVIKQGCPFNCLYCDSPHTMGKHWRMKAPEKVADELVAMQELGAKVSFFADAIFNCPVDYTREVCREMIRRRLDMHWFAMVHPAFLDRELVELMRDAGC</sequence>
<dbReference type="Gene3D" id="3.80.30.20">
    <property type="entry name" value="tm_1862 like domain"/>
    <property type="match status" value="1"/>
</dbReference>
<dbReference type="GO" id="GO:0005829">
    <property type="term" value="C:cytosol"/>
    <property type="evidence" value="ECO:0007669"/>
    <property type="project" value="TreeGrafter"/>
</dbReference>
<keyword evidence="3" id="KW-0479">Metal-binding</keyword>
<evidence type="ECO:0000313" key="7">
    <source>
        <dbReference type="EMBL" id="GAG23741.1"/>
    </source>
</evidence>
<dbReference type="InterPro" id="IPR023404">
    <property type="entry name" value="rSAM_horseshoe"/>
</dbReference>
<comment type="cofactor">
    <cofactor evidence="1">
        <name>[4Fe-4S] cluster</name>
        <dbReference type="ChEBI" id="CHEBI:49883"/>
    </cofactor>
</comment>
<dbReference type="InterPro" id="IPR034466">
    <property type="entry name" value="Methyltransferase_Class_B"/>
</dbReference>
<dbReference type="PANTHER" id="PTHR43409:SF16">
    <property type="entry name" value="SLR0320 PROTEIN"/>
    <property type="match status" value="1"/>
</dbReference>
<gene>
    <name evidence="7" type="ORF">S01H1_60834</name>
</gene>
<protein>
    <recommendedName>
        <fullName evidence="6">Radical SAM core domain-containing protein</fullName>
    </recommendedName>
</protein>
<dbReference type="InterPro" id="IPR058240">
    <property type="entry name" value="rSAM_sf"/>
</dbReference>
<evidence type="ECO:0000256" key="5">
    <source>
        <dbReference type="ARBA" id="ARBA00023014"/>
    </source>
</evidence>
<evidence type="ECO:0000256" key="1">
    <source>
        <dbReference type="ARBA" id="ARBA00001966"/>
    </source>
</evidence>
<dbReference type="SUPFAM" id="SSF102114">
    <property type="entry name" value="Radical SAM enzymes"/>
    <property type="match status" value="1"/>
</dbReference>
<reference evidence="7" key="1">
    <citation type="journal article" date="2014" name="Front. Microbiol.">
        <title>High frequency of phylogenetically diverse reductive dehalogenase-homologous genes in deep subseafloor sedimentary metagenomes.</title>
        <authorList>
            <person name="Kawai M."/>
            <person name="Futagami T."/>
            <person name="Toyoda A."/>
            <person name="Takaki Y."/>
            <person name="Nishi S."/>
            <person name="Hori S."/>
            <person name="Arai W."/>
            <person name="Tsubouchi T."/>
            <person name="Morono Y."/>
            <person name="Uchiyama I."/>
            <person name="Ito T."/>
            <person name="Fujiyama A."/>
            <person name="Inagaki F."/>
            <person name="Takami H."/>
        </authorList>
    </citation>
    <scope>NUCLEOTIDE SEQUENCE</scope>
    <source>
        <strain evidence="7">Expedition CK06-06</strain>
    </source>
</reference>
<feature type="non-terminal residue" evidence="7">
    <location>
        <position position="254"/>
    </location>
</feature>
<dbReference type="SFLD" id="SFLDS00029">
    <property type="entry name" value="Radical_SAM"/>
    <property type="match status" value="1"/>
</dbReference>
<dbReference type="PROSITE" id="PS51918">
    <property type="entry name" value="RADICAL_SAM"/>
    <property type="match status" value="1"/>
</dbReference>
<dbReference type="InterPro" id="IPR051198">
    <property type="entry name" value="BchE-like"/>
</dbReference>
<dbReference type="Pfam" id="PF04055">
    <property type="entry name" value="Radical_SAM"/>
    <property type="match status" value="1"/>
</dbReference>
<feature type="non-terminal residue" evidence="7">
    <location>
        <position position="1"/>
    </location>
</feature>
<keyword evidence="2" id="KW-0949">S-adenosyl-L-methionine</keyword>
<evidence type="ECO:0000259" key="6">
    <source>
        <dbReference type="PROSITE" id="PS51918"/>
    </source>
</evidence>
<dbReference type="AlphaFoldDB" id="X0XFL0"/>
<dbReference type="GO" id="GO:0046872">
    <property type="term" value="F:metal ion binding"/>
    <property type="evidence" value="ECO:0007669"/>
    <property type="project" value="UniProtKB-KW"/>
</dbReference>
<dbReference type="SFLD" id="SFLDG01082">
    <property type="entry name" value="B12-binding_domain_containing"/>
    <property type="match status" value="1"/>
</dbReference>
<accession>X0XFL0</accession>
<feature type="domain" description="Radical SAM core" evidence="6">
    <location>
        <begin position="148"/>
        <end position="254"/>
    </location>
</feature>
<organism evidence="7">
    <name type="scientific">marine sediment metagenome</name>
    <dbReference type="NCBI Taxonomy" id="412755"/>
    <lineage>
        <taxon>unclassified sequences</taxon>
        <taxon>metagenomes</taxon>
        <taxon>ecological metagenomes</taxon>
    </lineage>
</organism>
<name>X0XFL0_9ZZZZ</name>
<dbReference type="GO" id="GO:0051539">
    <property type="term" value="F:4 iron, 4 sulfur cluster binding"/>
    <property type="evidence" value="ECO:0007669"/>
    <property type="project" value="UniProtKB-KW"/>
</dbReference>
<evidence type="ECO:0000256" key="4">
    <source>
        <dbReference type="ARBA" id="ARBA00023004"/>
    </source>
</evidence>
<comment type="caution">
    <text evidence="7">The sequence shown here is derived from an EMBL/GenBank/DDBJ whole genome shotgun (WGS) entry which is preliminary data.</text>
</comment>
<keyword evidence="5" id="KW-0411">Iron-sulfur</keyword>
<dbReference type="PANTHER" id="PTHR43409">
    <property type="entry name" value="ANAEROBIC MAGNESIUM-PROTOPORPHYRIN IX MONOMETHYL ESTER CYCLASE-RELATED"/>
    <property type="match status" value="1"/>
</dbReference>